<dbReference type="Proteomes" id="UP001356308">
    <property type="component" value="Unassembled WGS sequence"/>
</dbReference>
<dbReference type="InterPro" id="IPR032466">
    <property type="entry name" value="Metal_Hydrolase"/>
</dbReference>
<evidence type="ECO:0000313" key="4">
    <source>
        <dbReference type="Proteomes" id="UP001356308"/>
    </source>
</evidence>
<gene>
    <name evidence="3" type="ORF">V1I91_01945</name>
</gene>
<evidence type="ECO:0000259" key="2">
    <source>
        <dbReference type="Pfam" id="PF04909"/>
    </source>
</evidence>
<evidence type="ECO:0000256" key="1">
    <source>
        <dbReference type="ARBA" id="ARBA00038310"/>
    </source>
</evidence>
<keyword evidence="4" id="KW-1185">Reference proteome</keyword>
<organism evidence="3 4">
    <name type="scientific">Maribacter cobaltidurans</name>
    <dbReference type="NCBI Taxonomy" id="1178778"/>
    <lineage>
        <taxon>Bacteria</taxon>
        <taxon>Pseudomonadati</taxon>
        <taxon>Bacteroidota</taxon>
        <taxon>Flavobacteriia</taxon>
        <taxon>Flavobacteriales</taxon>
        <taxon>Flavobacteriaceae</taxon>
        <taxon>Maribacter</taxon>
    </lineage>
</organism>
<dbReference type="Pfam" id="PF04909">
    <property type="entry name" value="Amidohydro_2"/>
    <property type="match status" value="1"/>
</dbReference>
<evidence type="ECO:0000313" key="3">
    <source>
        <dbReference type="EMBL" id="MEE1974813.1"/>
    </source>
</evidence>
<sequence>MIIDAHQHFWMYEAEKHAWIDDEMSSIRRNFLPSDLKPLYEKNGVTGCIAVQADQTLKENDFLLEQARKHDFIKGIIGWIDLRSNELENDLDNYAQYPIIKGYRHVVQAESDPLFLLRNEFLRGISELQKRDLVYEILVFPHQLPSVLEFVKHFPDITFVLDHMAKPYIKEGFFEAWALLMREIGRIENVNCKVSGLITEADYQTWTEQEILPYLGLVLEAFGPKRILYGSDWPVCLIAGEYKEVLALAKNFADKLSANEQRDFFYHNAQRVYNLIN</sequence>
<accession>A0ABU7IPD9</accession>
<comment type="caution">
    <text evidence="3">The sequence shown here is derived from an EMBL/GenBank/DDBJ whole genome shotgun (WGS) entry which is preliminary data.</text>
</comment>
<comment type="similarity">
    <text evidence="1">Belongs to the metallo-dependent hydrolases superfamily.</text>
</comment>
<dbReference type="SUPFAM" id="SSF51556">
    <property type="entry name" value="Metallo-dependent hydrolases"/>
    <property type="match status" value="1"/>
</dbReference>
<name>A0ABU7IPD9_9FLAO</name>
<dbReference type="InterPro" id="IPR006680">
    <property type="entry name" value="Amidohydro-rel"/>
</dbReference>
<dbReference type="EMBL" id="JAZDDG010000001">
    <property type="protein sequence ID" value="MEE1974813.1"/>
    <property type="molecule type" value="Genomic_DNA"/>
</dbReference>
<dbReference type="RefSeq" id="WP_272649642.1">
    <property type="nucleotide sequence ID" value="NZ_JAZDDG010000001.1"/>
</dbReference>
<dbReference type="Gene3D" id="3.20.20.140">
    <property type="entry name" value="Metal-dependent hydrolases"/>
    <property type="match status" value="1"/>
</dbReference>
<reference evidence="3 4" key="1">
    <citation type="submission" date="2024-01" db="EMBL/GenBank/DDBJ databases">
        <title>Maribacter spp. originated from different algae showed divergent polysaccharides utilization ability.</title>
        <authorList>
            <person name="Wang H."/>
            <person name="Wu Y."/>
        </authorList>
    </citation>
    <scope>NUCLEOTIDE SEQUENCE [LARGE SCALE GENOMIC DNA]</scope>
    <source>
        <strain evidence="3 4">PR1</strain>
    </source>
</reference>
<dbReference type="InterPro" id="IPR052350">
    <property type="entry name" value="Metallo-dep_Lactonases"/>
</dbReference>
<proteinExistence type="inferred from homology"/>
<feature type="domain" description="Amidohydrolase-related" evidence="2">
    <location>
        <begin position="3"/>
        <end position="275"/>
    </location>
</feature>
<dbReference type="PANTHER" id="PTHR43569:SF2">
    <property type="entry name" value="AMIDOHYDROLASE-RELATED DOMAIN-CONTAINING PROTEIN"/>
    <property type="match status" value="1"/>
</dbReference>
<dbReference type="PANTHER" id="PTHR43569">
    <property type="entry name" value="AMIDOHYDROLASE"/>
    <property type="match status" value="1"/>
</dbReference>
<protein>
    <submittedName>
        <fullName evidence="3">Amidohydrolase family protein</fullName>
    </submittedName>
</protein>